<feature type="compositionally biased region" description="Polar residues" evidence="1">
    <location>
        <begin position="334"/>
        <end position="346"/>
    </location>
</feature>
<dbReference type="AlphaFoldDB" id="A0A4P9X228"/>
<protein>
    <submittedName>
        <fullName evidence="2">Uncharacterized protein</fullName>
    </submittedName>
</protein>
<reference evidence="3" key="1">
    <citation type="journal article" date="2018" name="Nat. Microbiol.">
        <title>Leveraging single-cell genomics to expand the fungal tree of life.</title>
        <authorList>
            <person name="Ahrendt S.R."/>
            <person name="Quandt C.A."/>
            <person name="Ciobanu D."/>
            <person name="Clum A."/>
            <person name="Salamov A."/>
            <person name="Andreopoulos B."/>
            <person name="Cheng J.F."/>
            <person name="Woyke T."/>
            <person name="Pelin A."/>
            <person name="Henrissat B."/>
            <person name="Reynolds N.K."/>
            <person name="Benny G.L."/>
            <person name="Smith M.E."/>
            <person name="James T.Y."/>
            <person name="Grigoriev I.V."/>
        </authorList>
    </citation>
    <scope>NUCLEOTIDE SEQUENCE [LARGE SCALE GENOMIC DNA]</scope>
    <source>
        <strain evidence="3">ATCC 52028</strain>
    </source>
</reference>
<feature type="compositionally biased region" description="Low complexity" evidence="1">
    <location>
        <begin position="827"/>
        <end position="852"/>
    </location>
</feature>
<feature type="region of interest" description="Disordered" evidence="1">
    <location>
        <begin position="907"/>
        <end position="945"/>
    </location>
</feature>
<feature type="compositionally biased region" description="Polar residues" evidence="1">
    <location>
        <begin position="289"/>
        <end position="304"/>
    </location>
</feature>
<sequence length="1095" mass="115869">MLQIHANPDRQQLLSGVPGATTVKLSGWLRIVNTSSRPKTYTKIILELRGQASTELNPGSVMTTSKIYLGPRPPYYCTQELVATRHSLLEHSDPLVLAPHGRCDFDFDYILPPEIDPTVLVIGNDRLNGVVRYYLQAEGAITDMSVPNIPMSQRRVATEQLRLDIAIHRIPQELKPMVTLRELYNLWSGAPQWADAVRLPLMPIRPTDADSDPSGRPRLTSSSDGSGIQPVSDADALVASPETQVAIAPSTSPRRLAAARNMTPSSQDDDAGRPRRASTLSAGRFGSDATLSPLSADLSSSQTPAAGGRSTSLRRRSSLYQFASNRLRPRRRSAATSLDHNTNTINEILPERVETMESETSSATPTGPGTPSESSSPSGRGFRSIRAASSLLHVPYRVGRTIVESLLSPTMSGAVAGTSTGAPSGPSSNSGSAITPHAHGSRTTSAFVDASATGASSTPSANAGSTEPTRPASREIHDIVYDPMTVNPYHRFDAIGIVSPTAPVAGADASASAASSSTLLGNATGQTAADARELHEADLQIDPIKALLRLDPPTLLEIPTHACGHLRTKDASTSAPADLQDTVLRINEQGGMPISFQVMLDRTVLMTGYPLRLAYSFVARVPAPLGAMGSARSDGISREYEVMARAAAATGLTLPKRLRPKRFVVRLIETRTLEFASPPNSTDPHVGVYNTSETSKVTLFKHIRRADHPNAFNDLVNETILLPSLSEAMSNPSGSYGHVIQHPRPLITISHHLEFSLVLRRGPPLVHTVPVQLLAITHTTVDMLCSLRDSSDAEPLPRFEDAVNAPPVAFPPGASLGLDVPPPPFPSSDSESSLGPSLRPRRPLLSPTLSHPMGSLPPSPFHRPVRGILDQVGRLLPTPASPPPAFEARGAVAIDYFAQADTLANRHLPDRARRSTSTTSLASSMQIPILAPPSPLRPSTTSSERRPLATLLLSAMSSAANAASRPTAGSMGDGGSSVTVPPAAVTRTADTSPARSSSTGTTLSPWSRATAVTAATSSSSSPTPSMSVLCRPPSAQRVSYTHPHQPMLPPMAPGSSDLCGETRRSTMMGTSGGRGVRRPATAPALPLHLTAAPAG</sequence>
<dbReference type="PANTHER" id="PTHR48125:SF12">
    <property type="entry name" value="AT HOOK TRANSCRIPTION FACTOR FAMILY-RELATED"/>
    <property type="match status" value="1"/>
</dbReference>
<dbReference type="EMBL" id="ML014292">
    <property type="protein sequence ID" value="RKO99352.1"/>
    <property type="molecule type" value="Genomic_DNA"/>
</dbReference>
<evidence type="ECO:0000313" key="3">
    <source>
        <dbReference type="Proteomes" id="UP000274922"/>
    </source>
</evidence>
<keyword evidence="3" id="KW-1185">Reference proteome</keyword>
<feature type="compositionally biased region" description="Low complexity" evidence="1">
    <location>
        <begin position="358"/>
        <end position="379"/>
    </location>
</feature>
<dbReference type="PANTHER" id="PTHR48125">
    <property type="entry name" value="LP07818P1"/>
    <property type="match status" value="1"/>
</dbReference>
<feature type="compositionally biased region" description="Polar residues" evidence="1">
    <location>
        <begin position="988"/>
        <end position="1007"/>
    </location>
</feature>
<feature type="compositionally biased region" description="Low complexity" evidence="1">
    <location>
        <begin position="1009"/>
        <end position="1028"/>
    </location>
</feature>
<feature type="region of interest" description="Disordered" evidence="1">
    <location>
        <begin position="813"/>
        <end position="864"/>
    </location>
</feature>
<feature type="region of interest" description="Disordered" evidence="1">
    <location>
        <begin position="986"/>
        <end position="1031"/>
    </location>
</feature>
<proteinExistence type="predicted"/>
<name>A0A4P9X228_9FUNG</name>
<feature type="region of interest" description="Disordered" evidence="1">
    <location>
        <begin position="1036"/>
        <end position="1055"/>
    </location>
</feature>
<feature type="region of interest" description="Disordered" evidence="1">
    <location>
        <begin position="244"/>
        <end position="382"/>
    </location>
</feature>
<evidence type="ECO:0000313" key="2">
    <source>
        <dbReference type="EMBL" id="RKO99352.1"/>
    </source>
</evidence>
<dbReference type="Proteomes" id="UP000274922">
    <property type="component" value="Unassembled WGS sequence"/>
</dbReference>
<dbReference type="InterPro" id="IPR014752">
    <property type="entry name" value="Arrestin-like_C"/>
</dbReference>
<accession>A0A4P9X228</accession>
<evidence type="ECO:0000256" key="1">
    <source>
        <dbReference type="SAM" id="MobiDB-lite"/>
    </source>
</evidence>
<feature type="compositionally biased region" description="Low complexity" evidence="1">
    <location>
        <begin position="450"/>
        <end position="466"/>
    </location>
</feature>
<feature type="compositionally biased region" description="Low complexity" evidence="1">
    <location>
        <begin position="915"/>
        <end position="924"/>
    </location>
</feature>
<dbReference type="Gene3D" id="2.60.40.640">
    <property type="match status" value="1"/>
</dbReference>
<feature type="region of interest" description="Disordered" evidence="1">
    <location>
        <begin position="417"/>
        <end position="474"/>
    </location>
</feature>
<feature type="region of interest" description="Disordered" evidence="1">
    <location>
        <begin position="204"/>
        <end position="231"/>
    </location>
</feature>
<gene>
    <name evidence="2" type="ORF">CXG81DRAFT_20546</name>
</gene>
<feature type="compositionally biased region" description="Low complexity" evidence="1">
    <location>
        <begin position="417"/>
        <end position="433"/>
    </location>
</feature>
<organism evidence="2 3">
    <name type="scientific">Caulochytrium protostelioides</name>
    <dbReference type="NCBI Taxonomy" id="1555241"/>
    <lineage>
        <taxon>Eukaryota</taxon>
        <taxon>Fungi</taxon>
        <taxon>Fungi incertae sedis</taxon>
        <taxon>Chytridiomycota</taxon>
        <taxon>Chytridiomycota incertae sedis</taxon>
        <taxon>Chytridiomycetes</taxon>
        <taxon>Caulochytriales</taxon>
        <taxon>Caulochytriaceae</taxon>
        <taxon>Caulochytrium</taxon>
    </lineage>
</organism>